<dbReference type="VEuPathDB" id="CryptoDB:Cvel_5084"/>
<evidence type="ECO:0000313" key="2">
    <source>
        <dbReference type="EMBL" id="CEM32923.1"/>
    </source>
</evidence>
<organism evidence="2">
    <name type="scientific">Chromera velia CCMP2878</name>
    <dbReference type="NCBI Taxonomy" id="1169474"/>
    <lineage>
        <taxon>Eukaryota</taxon>
        <taxon>Sar</taxon>
        <taxon>Alveolata</taxon>
        <taxon>Colpodellida</taxon>
        <taxon>Chromeraceae</taxon>
        <taxon>Chromera</taxon>
    </lineage>
</organism>
<dbReference type="InterPro" id="IPR003347">
    <property type="entry name" value="JmjC_dom"/>
</dbReference>
<dbReference type="SMART" id="SM00558">
    <property type="entry name" value="JmjC"/>
    <property type="match status" value="1"/>
</dbReference>
<dbReference type="PROSITE" id="PS51184">
    <property type="entry name" value="JMJC"/>
    <property type="match status" value="1"/>
</dbReference>
<dbReference type="GO" id="GO:0016706">
    <property type="term" value="F:2-oxoglutarate-dependent dioxygenase activity"/>
    <property type="evidence" value="ECO:0007669"/>
    <property type="project" value="TreeGrafter"/>
</dbReference>
<feature type="domain" description="JmjC" evidence="1">
    <location>
        <begin position="141"/>
        <end position="289"/>
    </location>
</feature>
<protein>
    <recommendedName>
        <fullName evidence="1">JmjC domain-containing protein</fullName>
    </recommendedName>
</protein>
<accession>A0A0G4GRK1</accession>
<dbReference type="InterPro" id="IPR050910">
    <property type="entry name" value="JMJD6_ArgDemeth/LysHydrox"/>
</dbReference>
<name>A0A0G4GRK1_9ALVE</name>
<dbReference type="GO" id="GO:0005634">
    <property type="term" value="C:nucleus"/>
    <property type="evidence" value="ECO:0007669"/>
    <property type="project" value="TreeGrafter"/>
</dbReference>
<evidence type="ECO:0000259" key="1">
    <source>
        <dbReference type="PROSITE" id="PS51184"/>
    </source>
</evidence>
<dbReference type="Pfam" id="PF02373">
    <property type="entry name" value="JmjC"/>
    <property type="match status" value="1"/>
</dbReference>
<dbReference type="PANTHER" id="PTHR12480">
    <property type="entry name" value="ARGININE DEMETHYLASE AND LYSYL-HYDROXYLASE JMJD"/>
    <property type="match status" value="1"/>
</dbReference>
<dbReference type="GO" id="GO:0045905">
    <property type="term" value="P:positive regulation of translational termination"/>
    <property type="evidence" value="ECO:0007669"/>
    <property type="project" value="TreeGrafter"/>
</dbReference>
<dbReference type="AlphaFoldDB" id="A0A0G4GRK1"/>
<dbReference type="GO" id="GO:0005737">
    <property type="term" value="C:cytoplasm"/>
    <property type="evidence" value="ECO:0007669"/>
    <property type="project" value="TreeGrafter"/>
</dbReference>
<sequence>MTSRRMPERVAVFENIPYVSAVREHLIPGVPFVLKNACREWSVYEAWTVPVTGDGDGRRVNFPLLKKELRQDQEVPVVFCHRNFESSTWKLGDFFAYWEDRIEKGKQAAWGECVYLKDWHFVKNCGIDERRLEGARFDGGDKKSFLDCPYEVPEAFRDDWFNRQSLREGDDYRFVYMGPQGSVTPIHIDVLGSFSWSANLCGQKRWIFFRPEDAERLRGKEGTFLREEDLTAGDLPSHLEIIQGAGDAVFVPSRWIHQVENLSDCISVNHNWGNGSNFLTVCGVVDADRQRVRELLGGSSEAFGGTRWEMRMAVERILRANEGVDVEALCRCALRVVEEKTCGIEKESGISGEMTEPLGRGTGQVCLKACARLHEEMKGVGPSSSFGLSPCWAASVKANSGGISANGKSDSQSTQLKSSERAWAAAFDLVSIDRIRLLLVHFGSELYEDLKDEVGAEEGESLQGKDTETGGDQGDGVRDALHLLEDIGWGVVWTTGALLCTLKCALCRDLVIPLARDLCSVEPVDLQDREGHGVQGDLSLDRVTLCDDVTTGKGSKGFMWRRFWEETKFSQSCENLDSKELDCVGLSMKGKGGLVGELCQNLLRTGWLQLVDHSTLWPPGSIKERTVSDNV</sequence>
<dbReference type="GO" id="GO:0043565">
    <property type="term" value="F:sequence-specific DNA binding"/>
    <property type="evidence" value="ECO:0007669"/>
    <property type="project" value="TreeGrafter"/>
</dbReference>
<gene>
    <name evidence="2" type="ORF">Cvel_5084</name>
</gene>
<dbReference type="EMBL" id="CDMZ01001458">
    <property type="protein sequence ID" value="CEM32923.1"/>
    <property type="molecule type" value="Genomic_DNA"/>
</dbReference>
<dbReference type="PANTHER" id="PTHR12480:SF6">
    <property type="entry name" value="2-OXOGLUTARATE AND IRON-DEPENDENT OXYGENASE JMJD4"/>
    <property type="match status" value="1"/>
</dbReference>
<reference evidence="2" key="1">
    <citation type="submission" date="2014-11" db="EMBL/GenBank/DDBJ databases">
        <authorList>
            <person name="Otto D Thomas"/>
            <person name="Naeem Raeece"/>
        </authorList>
    </citation>
    <scope>NUCLEOTIDE SEQUENCE</scope>
</reference>
<dbReference type="Gene3D" id="2.60.120.650">
    <property type="entry name" value="Cupin"/>
    <property type="match status" value="1"/>
</dbReference>
<dbReference type="SUPFAM" id="SSF51197">
    <property type="entry name" value="Clavaminate synthase-like"/>
    <property type="match status" value="1"/>
</dbReference>
<proteinExistence type="predicted"/>